<dbReference type="PRINTS" id="PR00364">
    <property type="entry name" value="DISEASERSIST"/>
</dbReference>
<dbReference type="PANTHER" id="PTHR47691:SF3">
    <property type="entry name" value="HTH-TYPE TRANSCRIPTIONAL REGULATOR RV0890C-RELATED"/>
    <property type="match status" value="1"/>
</dbReference>
<evidence type="ECO:0000256" key="1">
    <source>
        <dbReference type="PROSITE-ProRule" id="PRU00339"/>
    </source>
</evidence>
<dbReference type="EMBL" id="CP029190">
    <property type="protein sequence ID" value="QES48872.1"/>
    <property type="molecule type" value="Genomic_DNA"/>
</dbReference>
<dbReference type="InterPro" id="IPR027417">
    <property type="entry name" value="P-loop_NTPase"/>
</dbReference>
<dbReference type="OrthoDB" id="3349744at2"/>
<dbReference type="Gene3D" id="1.25.40.10">
    <property type="entry name" value="Tetratricopeptide repeat domain"/>
    <property type="match status" value="2"/>
</dbReference>
<keyword evidence="1" id="KW-0802">TPR repeat</keyword>
<gene>
    <name evidence="2" type="ORF">DEJ50_14650</name>
</gene>
<name>A0A5P2D152_STRVZ</name>
<protein>
    <submittedName>
        <fullName evidence="2">Tetratricopeptide repeat-containing protein</fullName>
    </submittedName>
</protein>
<organism evidence="2 3">
    <name type="scientific">Streptomyces venezuelae</name>
    <dbReference type="NCBI Taxonomy" id="54571"/>
    <lineage>
        <taxon>Bacteria</taxon>
        <taxon>Bacillati</taxon>
        <taxon>Actinomycetota</taxon>
        <taxon>Actinomycetes</taxon>
        <taxon>Kitasatosporales</taxon>
        <taxon>Streptomycetaceae</taxon>
        <taxon>Streptomyces</taxon>
    </lineage>
</organism>
<dbReference type="PANTHER" id="PTHR47691">
    <property type="entry name" value="REGULATOR-RELATED"/>
    <property type="match status" value="1"/>
</dbReference>
<feature type="repeat" description="TPR" evidence="1">
    <location>
        <begin position="531"/>
        <end position="564"/>
    </location>
</feature>
<dbReference type="Pfam" id="PF13424">
    <property type="entry name" value="TPR_12"/>
    <property type="match status" value="4"/>
</dbReference>
<dbReference type="InterPro" id="IPR019734">
    <property type="entry name" value="TPR_rpt"/>
</dbReference>
<dbReference type="AlphaFoldDB" id="A0A5P2D152"/>
<dbReference type="InterPro" id="IPR011990">
    <property type="entry name" value="TPR-like_helical_dom_sf"/>
</dbReference>
<dbReference type="PROSITE" id="PS50005">
    <property type="entry name" value="TPR"/>
    <property type="match status" value="1"/>
</dbReference>
<evidence type="ECO:0000313" key="2">
    <source>
        <dbReference type="EMBL" id="QES48872.1"/>
    </source>
</evidence>
<dbReference type="RefSeq" id="WP_150208466.1">
    <property type="nucleotide sequence ID" value="NZ_CP029190.1"/>
</dbReference>
<dbReference type="SUPFAM" id="SSF48452">
    <property type="entry name" value="TPR-like"/>
    <property type="match status" value="2"/>
</dbReference>
<accession>A0A5P2D152</accession>
<dbReference type="SUPFAM" id="SSF52540">
    <property type="entry name" value="P-loop containing nucleoside triphosphate hydrolases"/>
    <property type="match status" value="1"/>
</dbReference>
<dbReference type="Proteomes" id="UP000325211">
    <property type="component" value="Chromosome"/>
</dbReference>
<reference evidence="2 3" key="1">
    <citation type="submission" date="2018-05" db="EMBL/GenBank/DDBJ databases">
        <title>Streptomyces venezuelae.</title>
        <authorList>
            <person name="Kim W."/>
            <person name="Lee N."/>
            <person name="Cho B.-K."/>
        </authorList>
    </citation>
    <scope>NUCLEOTIDE SEQUENCE [LARGE SCALE GENOMIC DNA]</scope>
    <source>
        <strain evidence="2 3">ATCC 21782</strain>
    </source>
</reference>
<sequence length="826" mass="89185">MTGDTTGVTGSRNHHNEISGGVFHNVVVQGGTVTLQLPPTLTPALTGMPSPAATFTGRESEVNLLLDGLRPPPQGSVRQVVSGLAGIGKTELVLQVAHRALQEDGRFPGGALFIDLFGYDTERRVTPDRALGQLLRALGIPDEHVPAGLQERTRLYRSVLASYADQGRRVLLVLDNARTAEQVAPLLSGDPRIPALVTSRHTLALPDAHLHDLSVLDEAAAVELLDGALRKARGPAEGRVASAPDEAAALARLCGFLPLALRIVAALLADLPQRPLSSMTEALEDSRQRLGRLSREDLAVRAAFGLSYEHLGAGQARLFRLLPINPGADIATEAAARLADTEPYPAEEVLQDLARGHLIEPGATYGRWRMHDLIRLYAEELGREQDPEAERRAARGRLHVHYLSTAREAGYRLHSDGPAREAALAWLEDERANLVATTVAAVGLGYVWVPGHLLTSLTGFLSRQRYFVDWVIIAAAALDCARASGSRADEALALFGLSGPLRSLRRFDEACSALERAIAYYRSSADPHLEGSALVDLGLVFQEMRRFDDAVTALTRALSLLREVGDRHGVGKALTNLGLVHMDLHHSDEAIDLFTQDIAICVELGDRLGEAQTLGSLGTVLRRENRLDEAADALTRGLAAHREVGDTHGEAQTLNNLGLVWRRMDRLEESVEAHTRAIEIFRLTHAPRSKGLALNNLGLALLTAERFEEAVGPLELAIRTFREIADRHQEGGALTNLASVLAKLDRPEEAVDAATRSVDCLRATGDRHGEAVALYGLARHLEQAGRSEEALAALAAAVPLLRETNNQDYAAAAEAAQNALRAKPRT</sequence>
<evidence type="ECO:0000313" key="3">
    <source>
        <dbReference type="Proteomes" id="UP000325211"/>
    </source>
</evidence>
<proteinExistence type="predicted"/>
<dbReference type="SMART" id="SM00028">
    <property type="entry name" value="TPR"/>
    <property type="match status" value="8"/>
</dbReference>
<dbReference type="Gene3D" id="3.40.50.300">
    <property type="entry name" value="P-loop containing nucleotide triphosphate hydrolases"/>
    <property type="match status" value="1"/>
</dbReference>